<dbReference type="Pfam" id="PF01053">
    <property type="entry name" value="Cys_Met_Meta_PP"/>
    <property type="match status" value="1"/>
</dbReference>
<dbReference type="PANTHER" id="PTHR11808">
    <property type="entry name" value="TRANS-SULFURATION ENZYME FAMILY MEMBER"/>
    <property type="match status" value="1"/>
</dbReference>
<comment type="similarity">
    <text evidence="4">Belongs to the trans-sulfuration enzymes family.</text>
</comment>
<dbReference type="NCBIfam" id="NF005758">
    <property type="entry name" value="PRK07582.1"/>
    <property type="match status" value="1"/>
</dbReference>
<dbReference type="InterPro" id="IPR015422">
    <property type="entry name" value="PyrdxlP-dep_Trfase_small"/>
</dbReference>
<protein>
    <submittedName>
        <fullName evidence="5">Cystathionine gamma-lyase</fullName>
        <ecNumber evidence="5">4.4.1.1</ecNumber>
    </submittedName>
</protein>
<dbReference type="GO" id="GO:0019346">
    <property type="term" value="P:transsulfuration"/>
    <property type="evidence" value="ECO:0007669"/>
    <property type="project" value="InterPro"/>
</dbReference>
<dbReference type="RefSeq" id="WP_035539693.1">
    <property type="nucleotide sequence ID" value="NZ_ARYL01000023.1"/>
</dbReference>
<evidence type="ECO:0000256" key="1">
    <source>
        <dbReference type="ARBA" id="ARBA00001933"/>
    </source>
</evidence>
<dbReference type="PANTHER" id="PTHR11808:SF85">
    <property type="entry name" value="CYSTATHIONINE GAMMA-LYASE-RELATED"/>
    <property type="match status" value="1"/>
</dbReference>
<gene>
    <name evidence="5" type="ORF">HOC_14238</name>
</gene>
<name>A0A059G508_9PROT</name>
<dbReference type="PATRIC" id="fig|1280953.3.peg.2861"/>
<dbReference type="InterPro" id="IPR015421">
    <property type="entry name" value="PyrdxlP-dep_Trfase_major"/>
</dbReference>
<dbReference type="Gene3D" id="3.40.640.10">
    <property type="entry name" value="Type I PLP-dependent aspartate aminotransferase-like (Major domain)"/>
    <property type="match status" value="1"/>
</dbReference>
<comment type="caution">
    <text evidence="5">The sequence shown here is derived from an EMBL/GenBank/DDBJ whole genome shotgun (WGS) entry which is preliminary data.</text>
</comment>
<dbReference type="FunFam" id="3.40.640.10:FF:000046">
    <property type="entry name" value="Cystathionine gamma-lyase"/>
    <property type="match status" value="1"/>
</dbReference>
<dbReference type="eggNOG" id="COG0626">
    <property type="taxonomic scope" value="Bacteria"/>
</dbReference>
<evidence type="ECO:0000313" key="5">
    <source>
        <dbReference type="EMBL" id="KDA01685.1"/>
    </source>
</evidence>
<reference evidence="5 6" key="1">
    <citation type="journal article" date="2014" name="Antonie Van Leeuwenhoek">
        <title>Hyphomonas beringensis sp. nov. and Hyphomonas chukchiensis sp. nov., isolated from surface seawater of the Bering Sea and Chukchi Sea.</title>
        <authorList>
            <person name="Li C."/>
            <person name="Lai Q."/>
            <person name="Li G."/>
            <person name="Dong C."/>
            <person name="Wang J."/>
            <person name="Liao Y."/>
            <person name="Shao Z."/>
        </authorList>
    </citation>
    <scope>NUCLEOTIDE SEQUENCE [LARGE SCALE GENOMIC DNA]</scope>
    <source>
        <strain evidence="5 6">SCH89</strain>
    </source>
</reference>
<evidence type="ECO:0000313" key="6">
    <source>
        <dbReference type="Proteomes" id="UP000024942"/>
    </source>
</evidence>
<evidence type="ECO:0000256" key="4">
    <source>
        <dbReference type="RuleBase" id="RU362118"/>
    </source>
</evidence>
<dbReference type="EMBL" id="ARYL01000023">
    <property type="protein sequence ID" value="KDA01685.1"/>
    <property type="molecule type" value="Genomic_DNA"/>
</dbReference>
<dbReference type="PIRSF" id="PIRSF001434">
    <property type="entry name" value="CGS"/>
    <property type="match status" value="1"/>
</dbReference>
<evidence type="ECO:0000256" key="3">
    <source>
        <dbReference type="PIRSR" id="PIRSR001434-2"/>
    </source>
</evidence>
<dbReference type="GO" id="GO:0030170">
    <property type="term" value="F:pyridoxal phosphate binding"/>
    <property type="evidence" value="ECO:0007669"/>
    <property type="project" value="InterPro"/>
</dbReference>
<sequence length="369" mass="39170">MTDTTSPISRLLHYRTEHLAKGEAVALPIHASSTFHLPGDPDGSHFYGRNGNPTVETVEAEIGILEAADVICFPSGMAAIASVFYSVLRTGDTVLVPSDGYYNVRNLLSTQFEPMGVTMRTCPTAEMAEADFKGCKLVLIETPSNPGLAVCDIAKTAQRAKAAGALVMVDNTTASPLIQQPLDLGADFSVMSDTKAMAGHSDVLCGHVATRDAKLFEGVKTWRRLAGAIVSPFDAFLLHRGLATVEVRLARMNANALAVAEAVQGHVAVNAVHYPGLGNDPFHQVALKQMNGFGPIVSFVLADKANAERFIADCHLLSPATSFGGVHSSAERRARWGDDVPEGFIRFAAGIEPTADLVSAVTRALDTLS</sequence>
<dbReference type="STRING" id="1280953.HOC_14238"/>
<dbReference type="Gene3D" id="3.90.1150.10">
    <property type="entry name" value="Aspartate Aminotransferase, domain 1"/>
    <property type="match status" value="1"/>
</dbReference>
<dbReference type="InterPro" id="IPR000277">
    <property type="entry name" value="Cys/Met-Metab_PyrdxlP-dep_enz"/>
</dbReference>
<dbReference type="OrthoDB" id="9790858at2"/>
<dbReference type="SUPFAM" id="SSF53383">
    <property type="entry name" value="PLP-dependent transferases"/>
    <property type="match status" value="1"/>
</dbReference>
<dbReference type="GO" id="GO:0005737">
    <property type="term" value="C:cytoplasm"/>
    <property type="evidence" value="ECO:0007669"/>
    <property type="project" value="TreeGrafter"/>
</dbReference>
<dbReference type="InterPro" id="IPR015424">
    <property type="entry name" value="PyrdxlP-dep_Trfase"/>
</dbReference>
<keyword evidence="5" id="KW-0456">Lyase</keyword>
<accession>A0A059G508</accession>
<dbReference type="EC" id="4.4.1.1" evidence="5"/>
<comment type="cofactor">
    <cofactor evidence="1 4">
        <name>pyridoxal 5'-phosphate</name>
        <dbReference type="ChEBI" id="CHEBI:597326"/>
    </cofactor>
</comment>
<dbReference type="GO" id="GO:0019343">
    <property type="term" value="P:cysteine biosynthetic process via cystathionine"/>
    <property type="evidence" value="ECO:0007669"/>
    <property type="project" value="TreeGrafter"/>
</dbReference>
<keyword evidence="2 3" id="KW-0663">Pyridoxal phosphate</keyword>
<dbReference type="GO" id="GO:0004123">
    <property type="term" value="F:cystathionine gamma-lyase activity"/>
    <property type="evidence" value="ECO:0007669"/>
    <property type="project" value="TreeGrafter"/>
</dbReference>
<organism evidence="5 6">
    <name type="scientific">Hyphomonas oceanitis SCH89</name>
    <dbReference type="NCBI Taxonomy" id="1280953"/>
    <lineage>
        <taxon>Bacteria</taxon>
        <taxon>Pseudomonadati</taxon>
        <taxon>Pseudomonadota</taxon>
        <taxon>Alphaproteobacteria</taxon>
        <taxon>Hyphomonadales</taxon>
        <taxon>Hyphomonadaceae</taxon>
        <taxon>Hyphomonas</taxon>
    </lineage>
</organism>
<keyword evidence="6" id="KW-1185">Reference proteome</keyword>
<dbReference type="Proteomes" id="UP000024942">
    <property type="component" value="Unassembled WGS sequence"/>
</dbReference>
<feature type="modified residue" description="N6-(pyridoxal phosphate)lysine" evidence="3">
    <location>
        <position position="195"/>
    </location>
</feature>
<evidence type="ECO:0000256" key="2">
    <source>
        <dbReference type="ARBA" id="ARBA00022898"/>
    </source>
</evidence>
<dbReference type="AlphaFoldDB" id="A0A059G508"/>
<proteinExistence type="inferred from homology"/>